<sequence>MKSYLKPAGVLASVLLIPALVPAVSTAATMPVTSTKSFDITCEVTPSASIVDPLTVTTEAAIQVTAPESVETGEVFTVDLQVDGVTVPTSFEGISATDVSRIKLDLDVPDNAEFISAQILDPGSFTAGVAPSIIRIDENGVPSTTGDYLRLSGANQTIGNGPNVSRTSPAGMAVRPSGGDETTLSFPRLRLVLEAGEPGVVEPGIRTDGQAGVFGSDESFVSLLARANAPIIGTVSAPVTCQPRSSATAPLNEGAGPLTTIDVLEPGPVDPGSVITRLEGPGSTDVGQSASFAANVGVAEDEDTIADVDGGSIQFFADGAPIGAPRPVVRGIARLDMTFNVAGTKLVTAEYTDADGNSARVSSPHVLTVVGPEPDPTDPVDPEPSEPANGSLGAIFGSLSAS</sequence>
<feature type="region of interest" description="Disordered" evidence="1">
    <location>
        <begin position="160"/>
        <end position="181"/>
    </location>
</feature>
<dbReference type="RefSeq" id="WP_182631644.1">
    <property type="nucleotide sequence ID" value="NZ_JAALDM010000067.1"/>
</dbReference>
<evidence type="ECO:0000256" key="1">
    <source>
        <dbReference type="SAM" id="MobiDB-lite"/>
    </source>
</evidence>
<evidence type="ECO:0000256" key="2">
    <source>
        <dbReference type="SAM" id="SignalP"/>
    </source>
</evidence>
<feature type="chain" id="PRO_5046790481" evidence="2">
    <location>
        <begin position="28"/>
        <end position="402"/>
    </location>
</feature>
<accession>A0ABV5JRN9</accession>
<feature type="region of interest" description="Disordered" evidence="1">
    <location>
        <begin position="369"/>
        <end position="402"/>
    </location>
</feature>
<proteinExistence type="predicted"/>
<dbReference type="Gene3D" id="2.60.40.10">
    <property type="entry name" value="Immunoglobulins"/>
    <property type="match status" value="1"/>
</dbReference>
<evidence type="ECO:0000313" key="3">
    <source>
        <dbReference type="EMBL" id="MFB9259394.1"/>
    </source>
</evidence>
<evidence type="ECO:0000313" key="4">
    <source>
        <dbReference type="Proteomes" id="UP001589700"/>
    </source>
</evidence>
<dbReference type="Gene3D" id="2.60.40.2270">
    <property type="match status" value="1"/>
</dbReference>
<protein>
    <submittedName>
        <fullName evidence="3">Ig-like domain-containing protein</fullName>
    </submittedName>
</protein>
<comment type="caution">
    <text evidence="3">The sequence shown here is derived from an EMBL/GenBank/DDBJ whole genome shotgun (WGS) entry which is preliminary data.</text>
</comment>
<feature type="signal peptide" evidence="2">
    <location>
        <begin position="1"/>
        <end position="27"/>
    </location>
</feature>
<reference evidence="3 4" key="1">
    <citation type="submission" date="2024-09" db="EMBL/GenBank/DDBJ databases">
        <authorList>
            <person name="Sun Q."/>
            <person name="Mori K."/>
        </authorList>
    </citation>
    <scope>NUCLEOTIDE SEQUENCE [LARGE SCALE GENOMIC DNA]</scope>
    <source>
        <strain evidence="3 4">CCM 7659</strain>
    </source>
</reference>
<keyword evidence="4" id="KW-1185">Reference proteome</keyword>
<keyword evidence="2" id="KW-0732">Signal</keyword>
<name>A0ABV5JRN9_9ACTN</name>
<gene>
    <name evidence="3" type="ORF">ACFFVD_06220</name>
</gene>
<feature type="compositionally biased region" description="Acidic residues" evidence="1">
    <location>
        <begin position="375"/>
        <end position="384"/>
    </location>
</feature>
<organism evidence="3 4">
    <name type="scientific">Dietzia aerolata</name>
    <dbReference type="NCBI Taxonomy" id="595984"/>
    <lineage>
        <taxon>Bacteria</taxon>
        <taxon>Bacillati</taxon>
        <taxon>Actinomycetota</taxon>
        <taxon>Actinomycetes</taxon>
        <taxon>Mycobacteriales</taxon>
        <taxon>Dietziaceae</taxon>
        <taxon>Dietzia</taxon>
    </lineage>
</organism>
<dbReference type="InterPro" id="IPR013783">
    <property type="entry name" value="Ig-like_fold"/>
</dbReference>
<dbReference type="Proteomes" id="UP001589700">
    <property type="component" value="Unassembled WGS sequence"/>
</dbReference>
<dbReference type="EMBL" id="JBHMDY010000004">
    <property type="protein sequence ID" value="MFB9259394.1"/>
    <property type="molecule type" value="Genomic_DNA"/>
</dbReference>